<evidence type="ECO:0000256" key="8">
    <source>
        <dbReference type="SAM" id="Phobius"/>
    </source>
</evidence>
<keyword evidence="3" id="KW-0677">Repeat</keyword>
<evidence type="ECO:0000256" key="7">
    <source>
        <dbReference type="PROSITE-ProRule" id="PRU00023"/>
    </source>
</evidence>
<evidence type="ECO:0000256" key="4">
    <source>
        <dbReference type="ARBA" id="ARBA00022989"/>
    </source>
</evidence>
<dbReference type="GO" id="GO:0005886">
    <property type="term" value="C:plasma membrane"/>
    <property type="evidence" value="ECO:0007669"/>
    <property type="project" value="TreeGrafter"/>
</dbReference>
<dbReference type="InterPro" id="IPR026961">
    <property type="entry name" value="PGG_dom"/>
</dbReference>
<keyword evidence="4 8" id="KW-1133">Transmembrane helix</keyword>
<dbReference type="GeneID" id="105125082"/>
<sequence length="447" mass="49177">MDPRLLNAALTGDVNALLELIREDPLLLHAVTVTTSNTPLHIAALLGHAQFAMVAMQNCPGLADELNQQGFSPIHLASAKGHWEIVRDMLVRRPDLALIKDEDGKNPLHTAATKGRVQVLREVFSIESAQELTPKGENALHVAVKHNQYKALETLIQLAYQIQVGDELVNAKDEDGNTVLHLAGAAKNSKIVRLLVSDQTNVEVNAVNSEGLTALDICVTSMAGSNELEEIQEVLRSAGAEVSRLDQAVVSNQRQQALAREDRSSTSRNEKYTDSLRNGIGVLAVLFSTISFQLGMNPPGGSWQDWASSTNHNFPNVTHMPGKSIIWELQKSESLTFFKLNALCFFSSLTTLVFLALTEFLNYSGLYAFNKNQQRYWNFLLHALFGCLLVSAAEEFIRGMALVTDNSVAYISSKFVLKLGPRLLSFFCLHSLFCHSAPLSMEGFQGE</sequence>
<dbReference type="Proteomes" id="UP000694918">
    <property type="component" value="Unplaced"/>
</dbReference>
<keyword evidence="6 8" id="KW-0472">Membrane</keyword>
<dbReference type="InterPro" id="IPR002110">
    <property type="entry name" value="Ankyrin_rpt"/>
</dbReference>
<dbReference type="Pfam" id="PF12796">
    <property type="entry name" value="Ank_2"/>
    <property type="match status" value="2"/>
</dbReference>
<dbReference type="InterPro" id="IPR036770">
    <property type="entry name" value="Ankyrin_rpt-contain_sf"/>
</dbReference>
<evidence type="ECO:0000256" key="2">
    <source>
        <dbReference type="ARBA" id="ARBA00022692"/>
    </source>
</evidence>
<evidence type="ECO:0000256" key="6">
    <source>
        <dbReference type="ARBA" id="ARBA00023136"/>
    </source>
</evidence>
<dbReference type="PROSITE" id="PS50088">
    <property type="entry name" value="ANK_REPEAT"/>
    <property type="match status" value="3"/>
</dbReference>
<dbReference type="PANTHER" id="PTHR24186:SF37">
    <property type="entry name" value="PGG DOMAIN-CONTAINING PROTEIN"/>
    <property type="match status" value="1"/>
</dbReference>
<evidence type="ECO:0000256" key="1">
    <source>
        <dbReference type="ARBA" id="ARBA00004141"/>
    </source>
</evidence>
<evidence type="ECO:0000313" key="10">
    <source>
        <dbReference type="Proteomes" id="UP000694918"/>
    </source>
</evidence>
<accession>A0AAJ6U663</accession>
<keyword evidence="2 8" id="KW-0812">Transmembrane</keyword>
<dbReference type="SUPFAM" id="SSF48403">
    <property type="entry name" value="Ankyrin repeat"/>
    <property type="match status" value="1"/>
</dbReference>
<proteinExistence type="predicted"/>
<feature type="domain" description="PGG" evidence="9">
    <location>
        <begin position="274"/>
        <end position="381"/>
    </location>
</feature>
<comment type="subcellular location">
    <subcellularLocation>
        <location evidence="1">Membrane</location>
        <topology evidence="1">Multi-pass membrane protein</topology>
    </subcellularLocation>
</comment>
<dbReference type="Pfam" id="PF13962">
    <property type="entry name" value="PGG"/>
    <property type="match status" value="1"/>
</dbReference>
<feature type="repeat" description="ANK" evidence="7">
    <location>
        <begin position="175"/>
        <end position="207"/>
    </location>
</feature>
<keyword evidence="5 7" id="KW-0040">ANK repeat</keyword>
<feature type="transmembrane region" description="Helical" evidence="8">
    <location>
        <begin position="376"/>
        <end position="393"/>
    </location>
</feature>
<dbReference type="AlphaFoldDB" id="A0AAJ6U663"/>
<dbReference type="PROSITE" id="PS50297">
    <property type="entry name" value="ANK_REP_REGION"/>
    <property type="match status" value="2"/>
</dbReference>
<evidence type="ECO:0000256" key="3">
    <source>
        <dbReference type="ARBA" id="ARBA00022737"/>
    </source>
</evidence>
<dbReference type="RefSeq" id="XP_011023683.1">
    <property type="nucleotide sequence ID" value="XM_011025381.1"/>
</dbReference>
<evidence type="ECO:0000313" key="11">
    <source>
        <dbReference type="RefSeq" id="XP_011023683.1"/>
    </source>
</evidence>
<dbReference type="Gene3D" id="1.25.40.20">
    <property type="entry name" value="Ankyrin repeat-containing domain"/>
    <property type="match status" value="2"/>
</dbReference>
<feature type="repeat" description="ANK" evidence="7">
    <location>
        <begin position="69"/>
        <end position="101"/>
    </location>
</feature>
<keyword evidence="10" id="KW-1185">Reference proteome</keyword>
<name>A0AAJ6U663_POPEU</name>
<gene>
    <name evidence="11" type="primary">LOC105125082</name>
</gene>
<reference evidence="11" key="1">
    <citation type="submission" date="2025-08" db="UniProtKB">
        <authorList>
            <consortium name="RefSeq"/>
        </authorList>
    </citation>
    <scope>IDENTIFICATION</scope>
</reference>
<dbReference type="PANTHER" id="PTHR24186">
    <property type="entry name" value="PROTEIN PHOSPHATASE 1 REGULATORY SUBUNIT"/>
    <property type="match status" value="1"/>
</dbReference>
<evidence type="ECO:0000256" key="5">
    <source>
        <dbReference type="ARBA" id="ARBA00023043"/>
    </source>
</evidence>
<organism evidence="10 11">
    <name type="scientific">Populus euphratica</name>
    <name type="common">Euphrates poplar</name>
    <dbReference type="NCBI Taxonomy" id="75702"/>
    <lineage>
        <taxon>Eukaryota</taxon>
        <taxon>Viridiplantae</taxon>
        <taxon>Streptophyta</taxon>
        <taxon>Embryophyta</taxon>
        <taxon>Tracheophyta</taxon>
        <taxon>Spermatophyta</taxon>
        <taxon>Magnoliopsida</taxon>
        <taxon>eudicotyledons</taxon>
        <taxon>Gunneridae</taxon>
        <taxon>Pentapetalae</taxon>
        <taxon>rosids</taxon>
        <taxon>fabids</taxon>
        <taxon>Malpighiales</taxon>
        <taxon>Salicaceae</taxon>
        <taxon>Saliceae</taxon>
        <taxon>Populus</taxon>
    </lineage>
</organism>
<evidence type="ECO:0000259" key="9">
    <source>
        <dbReference type="Pfam" id="PF13962"/>
    </source>
</evidence>
<protein>
    <submittedName>
        <fullName evidence="11">Ankyrin repeat-containing protein At3g12360-like isoform X2</fullName>
    </submittedName>
</protein>
<feature type="repeat" description="ANK" evidence="7">
    <location>
        <begin position="135"/>
        <end position="167"/>
    </location>
</feature>
<dbReference type="SMART" id="SM00248">
    <property type="entry name" value="ANK"/>
    <property type="match status" value="6"/>
</dbReference>